<dbReference type="InterPro" id="IPR027417">
    <property type="entry name" value="P-loop_NTPase"/>
</dbReference>
<organism evidence="3">
    <name type="scientific">marine metagenome</name>
    <dbReference type="NCBI Taxonomy" id="408172"/>
    <lineage>
        <taxon>unclassified sequences</taxon>
        <taxon>metagenomes</taxon>
        <taxon>ecological metagenomes</taxon>
    </lineage>
</organism>
<dbReference type="AlphaFoldDB" id="A0A383DN66"/>
<dbReference type="Gene3D" id="3.40.50.300">
    <property type="entry name" value="P-loop containing nucleotide triphosphate hydrolases"/>
    <property type="match status" value="1"/>
</dbReference>
<accession>A0A383DN66</accession>
<dbReference type="InterPro" id="IPR059117">
    <property type="entry name" value="APS_kinase_dom"/>
</dbReference>
<dbReference type="SUPFAM" id="SSF52540">
    <property type="entry name" value="P-loop containing nucleoside triphosphate hydrolases"/>
    <property type="match status" value="1"/>
</dbReference>
<evidence type="ECO:0000313" key="3">
    <source>
        <dbReference type="EMBL" id="SVE45685.1"/>
    </source>
</evidence>
<feature type="domain" description="APS kinase" evidence="2">
    <location>
        <begin position="3"/>
        <end position="84"/>
    </location>
</feature>
<gene>
    <name evidence="3" type="ORF">METZ01_LOCUS498539</name>
</gene>
<dbReference type="Pfam" id="PF01583">
    <property type="entry name" value="APS_kinase"/>
    <property type="match status" value="1"/>
</dbReference>
<protein>
    <recommendedName>
        <fullName evidence="2">APS kinase domain-containing protein</fullName>
    </recommendedName>
</protein>
<evidence type="ECO:0000259" key="2">
    <source>
        <dbReference type="Pfam" id="PF01583"/>
    </source>
</evidence>
<proteinExistence type="predicted"/>
<sequence length="164" mass="19129">MKILVCGLPGSGKTWLAERLTKNIKNCAWYNADSVRKFSNDWDFSMEGRIRQAKRMKTFADFERDNHRWVICDFVAPTHTVREAFAPDHIIWLDTIKEGRVVSSKLNELKNINNLPFDAVSLSKSKEFEDTNKIFEKPSKIDTHIKHFMNDEEIKKLAEELVNV</sequence>
<keyword evidence="1" id="KW-0808">Transferase</keyword>
<name>A0A383DN66_9ZZZZ</name>
<evidence type="ECO:0000256" key="1">
    <source>
        <dbReference type="ARBA" id="ARBA00022679"/>
    </source>
</evidence>
<dbReference type="EMBL" id="UINC01218593">
    <property type="protein sequence ID" value="SVE45685.1"/>
    <property type="molecule type" value="Genomic_DNA"/>
</dbReference>
<reference evidence="3" key="1">
    <citation type="submission" date="2018-05" db="EMBL/GenBank/DDBJ databases">
        <authorList>
            <person name="Lanie J.A."/>
            <person name="Ng W.-L."/>
            <person name="Kazmierczak K.M."/>
            <person name="Andrzejewski T.M."/>
            <person name="Davidsen T.M."/>
            <person name="Wayne K.J."/>
            <person name="Tettelin H."/>
            <person name="Glass J.I."/>
            <person name="Rusch D."/>
            <person name="Podicherti R."/>
            <person name="Tsui H.-C.T."/>
            <person name="Winkler M.E."/>
        </authorList>
    </citation>
    <scope>NUCLEOTIDE SEQUENCE</scope>
</reference>